<evidence type="ECO:0000313" key="1">
    <source>
        <dbReference type="EMBL" id="OWM84589.1"/>
    </source>
</evidence>
<evidence type="ECO:0000313" key="2">
    <source>
        <dbReference type="Proteomes" id="UP000197138"/>
    </source>
</evidence>
<gene>
    <name evidence="1" type="ORF">CDL15_Pgr014159</name>
</gene>
<name>A0A218XIS7_PUNGR</name>
<organism evidence="1 2">
    <name type="scientific">Punica granatum</name>
    <name type="common">Pomegranate</name>
    <dbReference type="NCBI Taxonomy" id="22663"/>
    <lineage>
        <taxon>Eukaryota</taxon>
        <taxon>Viridiplantae</taxon>
        <taxon>Streptophyta</taxon>
        <taxon>Embryophyta</taxon>
        <taxon>Tracheophyta</taxon>
        <taxon>Spermatophyta</taxon>
        <taxon>Magnoliopsida</taxon>
        <taxon>eudicotyledons</taxon>
        <taxon>Gunneridae</taxon>
        <taxon>Pentapetalae</taxon>
        <taxon>rosids</taxon>
        <taxon>malvids</taxon>
        <taxon>Myrtales</taxon>
        <taxon>Lythraceae</taxon>
        <taxon>Punica</taxon>
    </lineage>
</organism>
<protein>
    <submittedName>
        <fullName evidence="1">Uncharacterized protein</fullName>
    </submittedName>
</protein>
<dbReference type="EMBL" id="MTKT01001322">
    <property type="protein sequence ID" value="OWM84589.1"/>
    <property type="molecule type" value="Genomic_DNA"/>
</dbReference>
<dbReference type="Proteomes" id="UP000197138">
    <property type="component" value="Unassembled WGS sequence"/>
</dbReference>
<comment type="caution">
    <text evidence="1">The sequence shown here is derived from an EMBL/GenBank/DDBJ whole genome shotgun (WGS) entry which is preliminary data.</text>
</comment>
<sequence length="61" mass="7145">MHRELQFIQEERDRHRCELAEIIARLMDQRELQREVALGSTGESSLDGEIVLRAPCWTKHG</sequence>
<accession>A0A218XIS7</accession>
<proteinExistence type="predicted"/>
<reference evidence="2" key="1">
    <citation type="journal article" date="2017" name="Plant J.">
        <title>The pomegranate (Punica granatum L.) genome and the genomics of punicalagin biosynthesis.</title>
        <authorList>
            <person name="Qin G."/>
            <person name="Xu C."/>
            <person name="Ming R."/>
            <person name="Tang H."/>
            <person name="Guyot R."/>
            <person name="Kramer E.M."/>
            <person name="Hu Y."/>
            <person name="Yi X."/>
            <person name="Qi Y."/>
            <person name="Xu X."/>
            <person name="Gao Z."/>
            <person name="Pan H."/>
            <person name="Jian J."/>
            <person name="Tian Y."/>
            <person name="Yue Z."/>
            <person name="Xu Y."/>
        </authorList>
    </citation>
    <scope>NUCLEOTIDE SEQUENCE [LARGE SCALE GENOMIC DNA]</scope>
    <source>
        <strain evidence="2">cv. Dabenzi</strain>
    </source>
</reference>
<dbReference type="AlphaFoldDB" id="A0A218XIS7"/>